<sequence length="215" mass="23621">MASGNPENPGFGQVTDHASQLGSGRVIHESLRLGELSRLVPVSPGTSKISGIYGFRKSGKSWIWAGHRSRVAARFRACDTSIASSRRAESIGTGFAGNIEDFRDLWLPENPGFGQVTDHEPQLGSGRVIHESRRLDELSRLVPVSPGRSAISGIYGFRKSWMTKGAAKRRSRGGSPMEYSPYEAENPTFSTLRLSGRVICHFAPRELARTDFLEF</sequence>
<evidence type="ECO:0000313" key="1">
    <source>
        <dbReference type="EMBL" id="KAI1708917.1"/>
    </source>
</evidence>
<reference evidence="1" key="1">
    <citation type="submission" date="2022-01" db="EMBL/GenBank/DDBJ databases">
        <title>Genome Sequence Resource for Two Populations of Ditylenchus destructor, the Migratory Endoparasitic Phytonematode.</title>
        <authorList>
            <person name="Zhang H."/>
            <person name="Lin R."/>
            <person name="Xie B."/>
        </authorList>
    </citation>
    <scope>NUCLEOTIDE SEQUENCE</scope>
    <source>
        <strain evidence="1">BazhouSP</strain>
    </source>
</reference>
<proteinExistence type="predicted"/>
<comment type="caution">
    <text evidence="1">The sequence shown here is derived from an EMBL/GenBank/DDBJ whole genome shotgun (WGS) entry which is preliminary data.</text>
</comment>
<dbReference type="Proteomes" id="UP001201812">
    <property type="component" value="Unassembled WGS sequence"/>
</dbReference>
<accession>A0AAD4R4G4</accession>
<dbReference type="EMBL" id="JAKKPZ010000033">
    <property type="protein sequence ID" value="KAI1708917.1"/>
    <property type="molecule type" value="Genomic_DNA"/>
</dbReference>
<protein>
    <submittedName>
        <fullName evidence="1">Uncharacterized protein</fullName>
    </submittedName>
</protein>
<gene>
    <name evidence="1" type="ORF">DdX_11681</name>
</gene>
<keyword evidence="2" id="KW-1185">Reference proteome</keyword>
<name>A0AAD4R4G4_9BILA</name>
<organism evidence="1 2">
    <name type="scientific">Ditylenchus destructor</name>
    <dbReference type="NCBI Taxonomy" id="166010"/>
    <lineage>
        <taxon>Eukaryota</taxon>
        <taxon>Metazoa</taxon>
        <taxon>Ecdysozoa</taxon>
        <taxon>Nematoda</taxon>
        <taxon>Chromadorea</taxon>
        <taxon>Rhabditida</taxon>
        <taxon>Tylenchina</taxon>
        <taxon>Tylenchomorpha</taxon>
        <taxon>Sphaerularioidea</taxon>
        <taxon>Anguinidae</taxon>
        <taxon>Anguininae</taxon>
        <taxon>Ditylenchus</taxon>
    </lineage>
</organism>
<evidence type="ECO:0000313" key="2">
    <source>
        <dbReference type="Proteomes" id="UP001201812"/>
    </source>
</evidence>
<dbReference type="AlphaFoldDB" id="A0AAD4R4G4"/>